<proteinExistence type="predicted"/>
<accession>A0A1I4Y075</accession>
<dbReference type="EMBL" id="FOUB01000194">
    <property type="protein sequence ID" value="SFN30880.1"/>
    <property type="molecule type" value="Genomic_DNA"/>
</dbReference>
<gene>
    <name evidence="1" type="ORF">SAMN05421863_11941</name>
</gene>
<reference evidence="2" key="1">
    <citation type="submission" date="2016-10" db="EMBL/GenBank/DDBJ databases">
        <authorList>
            <person name="Varghese N."/>
            <person name="Submissions S."/>
        </authorList>
    </citation>
    <scope>NUCLEOTIDE SEQUENCE [LARGE SCALE GENOMIC DNA]</scope>
    <source>
        <strain evidence="2">Nm44</strain>
    </source>
</reference>
<dbReference type="AlphaFoldDB" id="A0A1I4Y075"/>
<name>A0A1I4Y075_9PROT</name>
<dbReference type="Proteomes" id="UP000183287">
    <property type="component" value="Unassembled WGS sequence"/>
</dbReference>
<evidence type="ECO:0000313" key="1">
    <source>
        <dbReference type="EMBL" id="SFN30880.1"/>
    </source>
</evidence>
<evidence type="ECO:0000313" key="2">
    <source>
        <dbReference type="Proteomes" id="UP000183287"/>
    </source>
</evidence>
<protein>
    <submittedName>
        <fullName evidence="1">Uncharacterized protein</fullName>
    </submittedName>
</protein>
<organism evidence="1 2">
    <name type="scientific">Nitrosomonas communis</name>
    <dbReference type="NCBI Taxonomy" id="44574"/>
    <lineage>
        <taxon>Bacteria</taxon>
        <taxon>Pseudomonadati</taxon>
        <taxon>Pseudomonadota</taxon>
        <taxon>Betaproteobacteria</taxon>
        <taxon>Nitrosomonadales</taxon>
        <taxon>Nitrosomonadaceae</taxon>
        <taxon>Nitrosomonas</taxon>
    </lineage>
</organism>
<keyword evidence="2" id="KW-1185">Reference proteome</keyword>
<dbReference type="InterPro" id="IPR035437">
    <property type="entry name" value="SNase_OB-fold_sf"/>
</dbReference>
<sequence>MGSGCGNGSTLYRVIIYRAKKYLINRIRKGNSVELRNVKSDKYFRLRADVFVDGINVGRR</sequence>
<dbReference type="SUPFAM" id="SSF50199">
    <property type="entry name" value="Staphylococcal nuclease"/>
    <property type="match status" value="1"/>
</dbReference>